<organism evidence="2">
    <name type="scientific">Oikopleura dioica</name>
    <name type="common">Tunicate</name>
    <dbReference type="NCBI Taxonomy" id="34765"/>
    <lineage>
        <taxon>Eukaryota</taxon>
        <taxon>Metazoa</taxon>
        <taxon>Chordata</taxon>
        <taxon>Tunicata</taxon>
        <taxon>Appendicularia</taxon>
        <taxon>Copelata</taxon>
        <taxon>Oikopleuridae</taxon>
        <taxon>Oikopleura</taxon>
    </lineage>
</organism>
<gene>
    <name evidence="2" type="ORF">GSOID_T00029623001</name>
</gene>
<dbReference type="AlphaFoldDB" id="E4YM97"/>
<reference evidence="2" key="1">
    <citation type="journal article" date="2010" name="Science">
        <title>Plasticity of animal genome architecture unmasked by rapid evolution of a pelagic tunicate.</title>
        <authorList>
            <person name="Denoeud F."/>
            <person name="Henriet S."/>
            <person name="Mungpakdee S."/>
            <person name="Aury J.M."/>
            <person name="Da Silva C."/>
            <person name="Brinkmann H."/>
            <person name="Mikhaleva J."/>
            <person name="Olsen L.C."/>
            <person name="Jubin C."/>
            <person name="Canestro C."/>
            <person name="Bouquet J.M."/>
            <person name="Danks G."/>
            <person name="Poulain J."/>
            <person name="Campsteijn C."/>
            <person name="Adamski M."/>
            <person name="Cross I."/>
            <person name="Yadetie F."/>
            <person name="Muffato M."/>
            <person name="Louis A."/>
            <person name="Butcher S."/>
            <person name="Tsagkogeorga G."/>
            <person name="Konrad A."/>
            <person name="Singh S."/>
            <person name="Jensen M.F."/>
            <person name="Cong E.H."/>
            <person name="Eikeseth-Otteraa H."/>
            <person name="Noel B."/>
            <person name="Anthouard V."/>
            <person name="Porcel B.M."/>
            <person name="Kachouri-Lafond R."/>
            <person name="Nishino A."/>
            <person name="Ugolini M."/>
            <person name="Chourrout P."/>
            <person name="Nishida H."/>
            <person name="Aasland R."/>
            <person name="Huzurbazar S."/>
            <person name="Westhof E."/>
            <person name="Delsuc F."/>
            <person name="Lehrach H."/>
            <person name="Reinhardt R."/>
            <person name="Weissenbach J."/>
            <person name="Roy S.W."/>
            <person name="Artiguenave F."/>
            <person name="Postlethwait J.H."/>
            <person name="Manak J.R."/>
            <person name="Thompson E.M."/>
            <person name="Jaillon O."/>
            <person name="Du Pasquier L."/>
            <person name="Boudinot P."/>
            <person name="Liberles D.A."/>
            <person name="Volff J.N."/>
            <person name="Philippe H."/>
            <person name="Lenhard B."/>
            <person name="Roest Crollius H."/>
            <person name="Wincker P."/>
            <person name="Chourrout D."/>
        </authorList>
    </citation>
    <scope>NUCLEOTIDE SEQUENCE [LARGE SCALE GENOMIC DNA]</scope>
</reference>
<accession>E4YM97</accession>
<evidence type="ECO:0000313" key="2">
    <source>
        <dbReference type="EMBL" id="CBY43818.1"/>
    </source>
</evidence>
<protein>
    <submittedName>
        <fullName evidence="2">Uncharacterized protein</fullName>
    </submittedName>
</protein>
<dbReference type="Proteomes" id="UP000011014">
    <property type="component" value="Unassembled WGS sequence"/>
</dbReference>
<feature type="region of interest" description="Disordered" evidence="1">
    <location>
        <begin position="1"/>
        <end position="26"/>
    </location>
</feature>
<proteinExistence type="predicted"/>
<name>E4YM97_OIKDI</name>
<feature type="non-terminal residue" evidence="2">
    <location>
        <position position="1"/>
    </location>
</feature>
<evidence type="ECO:0000256" key="1">
    <source>
        <dbReference type="SAM" id="MobiDB-lite"/>
    </source>
</evidence>
<dbReference type="EMBL" id="FN654808">
    <property type="protein sequence ID" value="CBY43818.1"/>
    <property type="molecule type" value="Genomic_DNA"/>
</dbReference>
<sequence length="26" mass="3202">TKSARIRHRTKKQWNHPHGRRLLVPK</sequence>